<dbReference type="EMBL" id="AACS02000007">
    <property type="protein sequence ID" value="EFI27360.1"/>
    <property type="molecule type" value="Genomic_DNA"/>
</dbReference>
<protein>
    <submittedName>
        <fullName evidence="1">Uncharacterized protein</fullName>
    </submittedName>
</protein>
<dbReference type="AlphaFoldDB" id="D6RNV8"/>
<dbReference type="KEGG" id="cci:CC1G_14833"/>
<organism evidence="1 2">
    <name type="scientific">Coprinopsis cinerea (strain Okayama-7 / 130 / ATCC MYA-4618 / FGSC 9003)</name>
    <name type="common">Inky cap fungus</name>
    <name type="synonym">Hormographiella aspergillata</name>
    <dbReference type="NCBI Taxonomy" id="240176"/>
    <lineage>
        <taxon>Eukaryota</taxon>
        <taxon>Fungi</taxon>
        <taxon>Dikarya</taxon>
        <taxon>Basidiomycota</taxon>
        <taxon>Agaricomycotina</taxon>
        <taxon>Agaricomycetes</taxon>
        <taxon>Agaricomycetidae</taxon>
        <taxon>Agaricales</taxon>
        <taxon>Agaricineae</taxon>
        <taxon>Psathyrellaceae</taxon>
        <taxon>Coprinopsis</taxon>
    </lineage>
</organism>
<gene>
    <name evidence="1" type="ORF">CC1G_14833</name>
</gene>
<accession>D6RNV8</accession>
<name>D6RNV8_COPC7</name>
<dbReference type="Gene3D" id="2.10.10.20">
    <property type="entry name" value="Carbohydrate-binding module superfamily 5/12"/>
    <property type="match status" value="1"/>
</dbReference>
<dbReference type="GeneID" id="9379197"/>
<reference evidence="1 2" key="1">
    <citation type="journal article" date="2010" name="Proc. Natl. Acad. Sci. U.S.A.">
        <title>Insights into evolution of multicellular fungi from the assembled chromosomes of the mushroom Coprinopsis cinerea (Coprinus cinereus).</title>
        <authorList>
            <person name="Stajich J.E."/>
            <person name="Wilke S.K."/>
            <person name="Ahren D."/>
            <person name="Au C.H."/>
            <person name="Birren B.W."/>
            <person name="Borodovsky M."/>
            <person name="Burns C."/>
            <person name="Canback B."/>
            <person name="Casselton L.A."/>
            <person name="Cheng C.K."/>
            <person name="Deng J."/>
            <person name="Dietrich F.S."/>
            <person name="Fargo D.C."/>
            <person name="Farman M.L."/>
            <person name="Gathman A.C."/>
            <person name="Goldberg J."/>
            <person name="Guigo R."/>
            <person name="Hoegger P.J."/>
            <person name="Hooker J.B."/>
            <person name="Huggins A."/>
            <person name="James T.Y."/>
            <person name="Kamada T."/>
            <person name="Kilaru S."/>
            <person name="Kodira C."/>
            <person name="Kues U."/>
            <person name="Kupfer D."/>
            <person name="Kwan H.S."/>
            <person name="Lomsadze A."/>
            <person name="Li W."/>
            <person name="Lilly W.W."/>
            <person name="Ma L.J."/>
            <person name="Mackey A.J."/>
            <person name="Manning G."/>
            <person name="Martin F."/>
            <person name="Muraguchi H."/>
            <person name="Natvig D.O."/>
            <person name="Palmerini H."/>
            <person name="Ramesh M.A."/>
            <person name="Rehmeyer C.J."/>
            <person name="Roe B.A."/>
            <person name="Shenoy N."/>
            <person name="Stanke M."/>
            <person name="Ter-Hovhannisyan V."/>
            <person name="Tunlid A."/>
            <person name="Velagapudi R."/>
            <person name="Vision T.J."/>
            <person name="Zeng Q."/>
            <person name="Zolan M.E."/>
            <person name="Pukkila P.J."/>
        </authorList>
    </citation>
    <scope>NUCLEOTIDE SEQUENCE [LARGE SCALE GENOMIC DNA]</scope>
    <source>
        <strain evidence="2">Okayama-7 / 130 / ATCC MYA-4618 / FGSC 9003</strain>
    </source>
</reference>
<dbReference type="RefSeq" id="XP_002910854.1">
    <property type="nucleotide sequence ID" value="XM_002910808.1"/>
</dbReference>
<comment type="caution">
    <text evidence="1">The sequence shown here is derived from an EMBL/GenBank/DDBJ whole genome shotgun (WGS) entry which is preliminary data.</text>
</comment>
<evidence type="ECO:0000313" key="2">
    <source>
        <dbReference type="Proteomes" id="UP000001861"/>
    </source>
</evidence>
<dbReference type="OrthoDB" id="2876896at2759"/>
<dbReference type="HOGENOM" id="CLU_195447_0_0_1"/>
<dbReference type="InParanoid" id="D6RNV8"/>
<dbReference type="OMA" id="WRRDVQY"/>
<keyword evidence="2" id="KW-1185">Reference proteome</keyword>
<evidence type="ECO:0000313" key="1">
    <source>
        <dbReference type="EMBL" id="EFI27360.1"/>
    </source>
</evidence>
<sequence length="81" mass="8915">MDALSSEWRSGVRYAKGDRVAFKIGDTIGAAAFECIRQHISNYGNQPVAMGNEFWEHYPRGFPRAAPAPTTINQRTVTGAT</sequence>
<proteinExistence type="predicted"/>
<dbReference type="VEuPathDB" id="FungiDB:CC1G_14833"/>
<dbReference type="Proteomes" id="UP000001861">
    <property type="component" value="Unassembled WGS sequence"/>
</dbReference>